<dbReference type="OrthoDB" id="9790747at2"/>
<dbReference type="InterPro" id="IPR036388">
    <property type="entry name" value="WH-like_DNA-bd_sf"/>
</dbReference>
<reference evidence="6" key="1">
    <citation type="submission" date="2010-02" db="EMBL/GenBank/DDBJ databases">
        <title>Complete sequence of Desulfurivibrio alkaliphilus AHT2.</title>
        <authorList>
            <consortium name="US DOE Joint Genome Institute"/>
            <person name="Pitluck S."/>
            <person name="Chertkov O."/>
            <person name="Detter J.C."/>
            <person name="Han C."/>
            <person name="Tapia R."/>
            <person name="Larimer F."/>
            <person name="Land M."/>
            <person name="Hauser L."/>
            <person name="Kyrpides N."/>
            <person name="Mikhailova N."/>
            <person name="Sorokin D.Y."/>
            <person name="Muyzer G."/>
            <person name="Woyke T."/>
        </authorList>
    </citation>
    <scope>NUCLEOTIDE SEQUENCE [LARGE SCALE GENOMIC DNA]</scope>
    <source>
        <strain evidence="6">DSM 19089 / UNIQEM U267 / AHT2</strain>
    </source>
</reference>
<dbReference type="SMART" id="SM00418">
    <property type="entry name" value="HTH_ARSR"/>
    <property type="match status" value="1"/>
</dbReference>
<dbReference type="PANTHER" id="PTHR33154">
    <property type="entry name" value="TRANSCRIPTIONAL REGULATOR, ARSR FAMILY"/>
    <property type="match status" value="1"/>
</dbReference>
<keyword evidence="2" id="KW-0238">DNA-binding</keyword>
<evidence type="ECO:0000313" key="5">
    <source>
        <dbReference type="EMBL" id="ADH86303.1"/>
    </source>
</evidence>
<proteinExistence type="predicted"/>
<dbReference type="AlphaFoldDB" id="D6Z428"/>
<evidence type="ECO:0000256" key="3">
    <source>
        <dbReference type="ARBA" id="ARBA00023163"/>
    </source>
</evidence>
<dbReference type="InterPro" id="IPR051081">
    <property type="entry name" value="HTH_MetalResp_TranReg"/>
</dbReference>
<keyword evidence="1" id="KW-0805">Transcription regulation</keyword>
<dbReference type="CDD" id="cd00090">
    <property type="entry name" value="HTH_ARSR"/>
    <property type="match status" value="1"/>
</dbReference>
<dbReference type="Pfam" id="PF01022">
    <property type="entry name" value="HTH_5"/>
    <property type="match status" value="1"/>
</dbReference>
<dbReference type="Proteomes" id="UP000001508">
    <property type="component" value="Chromosome"/>
</dbReference>
<evidence type="ECO:0000313" key="6">
    <source>
        <dbReference type="Proteomes" id="UP000001508"/>
    </source>
</evidence>
<feature type="domain" description="HTH arsR-type" evidence="4">
    <location>
        <begin position="14"/>
        <end position="108"/>
    </location>
</feature>
<gene>
    <name evidence="5" type="ordered locus">DaAHT2_1608</name>
</gene>
<dbReference type="PROSITE" id="PS50987">
    <property type="entry name" value="HTH_ARSR_2"/>
    <property type="match status" value="1"/>
</dbReference>
<dbReference type="InterPro" id="IPR011991">
    <property type="entry name" value="ArsR-like_HTH"/>
</dbReference>
<evidence type="ECO:0000256" key="1">
    <source>
        <dbReference type="ARBA" id="ARBA00023015"/>
    </source>
</evidence>
<dbReference type="RefSeq" id="WP_013163830.1">
    <property type="nucleotide sequence ID" value="NC_014216.1"/>
</dbReference>
<dbReference type="KEGG" id="dak:DaAHT2_1608"/>
<keyword evidence="3" id="KW-0804">Transcription</keyword>
<keyword evidence="6" id="KW-1185">Reference proteome</keyword>
<dbReference type="NCBIfam" id="NF045707">
    <property type="entry name" value="Dbac_1936_reg"/>
    <property type="match status" value="1"/>
</dbReference>
<dbReference type="GO" id="GO:0003677">
    <property type="term" value="F:DNA binding"/>
    <property type="evidence" value="ECO:0007669"/>
    <property type="project" value="UniProtKB-KW"/>
</dbReference>
<organism evidence="5 6">
    <name type="scientific">Desulfurivibrio alkaliphilus (strain DSM 19089 / UNIQEM U267 / AHT2)</name>
    <dbReference type="NCBI Taxonomy" id="589865"/>
    <lineage>
        <taxon>Bacteria</taxon>
        <taxon>Pseudomonadati</taxon>
        <taxon>Thermodesulfobacteriota</taxon>
        <taxon>Desulfobulbia</taxon>
        <taxon>Desulfobulbales</taxon>
        <taxon>Desulfobulbaceae</taxon>
        <taxon>Desulfurivibrio</taxon>
    </lineage>
</organism>
<dbReference type="HOGENOM" id="CLU_097806_7_6_7"/>
<dbReference type="InterPro" id="IPR001845">
    <property type="entry name" value="HTH_ArsR_DNA-bd_dom"/>
</dbReference>
<dbReference type="EMBL" id="CP001940">
    <property type="protein sequence ID" value="ADH86303.1"/>
    <property type="molecule type" value="Genomic_DNA"/>
</dbReference>
<accession>D6Z428</accession>
<dbReference type="NCBIfam" id="NF033788">
    <property type="entry name" value="HTH_metalloreg"/>
    <property type="match status" value="1"/>
</dbReference>
<dbReference type="SUPFAM" id="SSF46785">
    <property type="entry name" value="Winged helix' DNA-binding domain"/>
    <property type="match status" value="1"/>
</dbReference>
<sequence>MKNGNSNHSPGDGAATVTPADLVVLLKGLADENRLRILRALVGTEKPVSKLVEELGISQPLVSHHLKELRRALLVSVERRGPFVYCRLADPRLEGLLDELNSLTGDLLARRTSF</sequence>
<dbReference type="eggNOG" id="COG0640">
    <property type="taxonomic scope" value="Bacteria"/>
</dbReference>
<dbReference type="InterPro" id="IPR036390">
    <property type="entry name" value="WH_DNA-bd_sf"/>
</dbReference>
<protein>
    <submittedName>
        <fullName evidence="5">Transcriptional regulator, ArsR family</fullName>
    </submittedName>
</protein>
<name>D6Z428_DESAT</name>
<dbReference type="Gene3D" id="1.10.10.10">
    <property type="entry name" value="Winged helix-like DNA-binding domain superfamily/Winged helix DNA-binding domain"/>
    <property type="match status" value="1"/>
</dbReference>
<dbReference type="STRING" id="589865.DaAHT2_1608"/>
<evidence type="ECO:0000259" key="4">
    <source>
        <dbReference type="PROSITE" id="PS50987"/>
    </source>
</evidence>
<dbReference type="PRINTS" id="PR00778">
    <property type="entry name" value="HTHARSR"/>
</dbReference>
<dbReference type="PANTHER" id="PTHR33154:SF18">
    <property type="entry name" value="ARSENICAL RESISTANCE OPERON REPRESSOR"/>
    <property type="match status" value="1"/>
</dbReference>
<dbReference type="GO" id="GO:0003700">
    <property type="term" value="F:DNA-binding transcription factor activity"/>
    <property type="evidence" value="ECO:0007669"/>
    <property type="project" value="InterPro"/>
</dbReference>
<dbReference type="InParanoid" id="D6Z428"/>
<evidence type="ECO:0000256" key="2">
    <source>
        <dbReference type="ARBA" id="ARBA00023125"/>
    </source>
</evidence>